<comment type="similarity">
    <text evidence="2">Belongs to the ABC-2 integral membrane protein family.</text>
</comment>
<evidence type="ECO:0000313" key="10">
    <source>
        <dbReference type="EMBL" id="SEM06840.1"/>
    </source>
</evidence>
<evidence type="ECO:0000313" key="11">
    <source>
        <dbReference type="Proteomes" id="UP000198744"/>
    </source>
</evidence>
<dbReference type="GO" id="GO:0140359">
    <property type="term" value="F:ABC-type transporter activity"/>
    <property type="evidence" value="ECO:0007669"/>
    <property type="project" value="InterPro"/>
</dbReference>
<gene>
    <name evidence="10" type="ORF">SAMN04489760_103167</name>
</gene>
<feature type="transmembrane region" description="Helical" evidence="8">
    <location>
        <begin position="261"/>
        <end position="283"/>
    </location>
</feature>
<dbReference type="EMBL" id="FOBS01000003">
    <property type="protein sequence ID" value="SEM06840.1"/>
    <property type="molecule type" value="Genomic_DNA"/>
</dbReference>
<dbReference type="PANTHER" id="PTHR30294:SF29">
    <property type="entry name" value="MULTIDRUG ABC TRANSPORTER PERMEASE YBHS-RELATED"/>
    <property type="match status" value="1"/>
</dbReference>
<evidence type="ECO:0000256" key="7">
    <source>
        <dbReference type="ARBA" id="ARBA00023136"/>
    </source>
</evidence>
<dbReference type="PROSITE" id="PS51012">
    <property type="entry name" value="ABC_TM2"/>
    <property type="match status" value="1"/>
</dbReference>
<reference evidence="10 11" key="1">
    <citation type="submission" date="2016-10" db="EMBL/GenBank/DDBJ databases">
        <authorList>
            <person name="de Groot N.N."/>
        </authorList>
    </citation>
    <scope>NUCLEOTIDE SEQUENCE [LARGE SCALE GENOMIC DNA]</scope>
    <source>
        <strain evidence="10 11">DSM 8423</strain>
    </source>
</reference>
<accession>A0A1H7VCQ0</accession>
<proteinExistence type="inferred from homology"/>
<comment type="subcellular location">
    <subcellularLocation>
        <location evidence="1">Cell membrane</location>
        <topology evidence="1">Multi-pass membrane protein</topology>
    </subcellularLocation>
</comment>
<keyword evidence="11" id="KW-1185">Reference proteome</keyword>
<feature type="transmembrane region" description="Helical" evidence="8">
    <location>
        <begin position="231"/>
        <end position="254"/>
    </location>
</feature>
<dbReference type="RefSeq" id="WP_175476333.1">
    <property type="nucleotide sequence ID" value="NZ_FOBS01000003.1"/>
</dbReference>
<sequence>MNPAKVEAVVRKEFYHLLRDVRSLYLAFALPLLLILLFGYALSLDVNHVKTIVIDQNSTPSSRDLIRKLDSSSYFDVVAFSRNTRDVNTYLDEGWATLAIVIPPDFSENLHKDRDAPLQVILDGSDPNFGNISRGYINAFLESQNRPQLDAFLNRQGRERILPPLEGRIRVWFNEDLESRNFIIPGNMAVILMIVGAMLTSLVVAREYENGTLETIKSLPLNTGEFLVGKAIPYFVIGMIDVLIAVLMGQILFGVVMKSSFWLLILASALYLAVALTLGLLISSVLKSQLVANQVAVLVTYLPSLLLSNFVFPILNMPKPLQILAQVVPATYYLEILSGVYLKNLGFAQLWFSFLVLLIMFLVLALLSFLALKREGI</sequence>
<feature type="transmembrane region" description="Helical" evidence="8">
    <location>
        <begin position="24"/>
        <end position="42"/>
    </location>
</feature>
<dbReference type="Pfam" id="PF12698">
    <property type="entry name" value="ABC2_membrane_3"/>
    <property type="match status" value="1"/>
</dbReference>
<dbReference type="Gene3D" id="3.40.1710.10">
    <property type="entry name" value="abc type-2 transporter like domain"/>
    <property type="match status" value="1"/>
</dbReference>
<name>A0A1H7VCQ0_9BACT</name>
<dbReference type="STRING" id="43775.SAMN04489760_103167"/>
<dbReference type="InterPro" id="IPR013525">
    <property type="entry name" value="ABC2_TM"/>
</dbReference>
<evidence type="ECO:0000256" key="2">
    <source>
        <dbReference type="ARBA" id="ARBA00007783"/>
    </source>
</evidence>
<dbReference type="GO" id="GO:0005886">
    <property type="term" value="C:plasma membrane"/>
    <property type="evidence" value="ECO:0007669"/>
    <property type="project" value="UniProtKB-SubCell"/>
</dbReference>
<evidence type="ECO:0000256" key="5">
    <source>
        <dbReference type="ARBA" id="ARBA00022692"/>
    </source>
</evidence>
<evidence type="ECO:0000256" key="6">
    <source>
        <dbReference type="ARBA" id="ARBA00022989"/>
    </source>
</evidence>
<dbReference type="InterPro" id="IPR051449">
    <property type="entry name" value="ABC-2_transporter_component"/>
</dbReference>
<evidence type="ECO:0000256" key="3">
    <source>
        <dbReference type="ARBA" id="ARBA00022448"/>
    </source>
</evidence>
<dbReference type="PANTHER" id="PTHR30294">
    <property type="entry name" value="MEMBRANE COMPONENT OF ABC TRANSPORTER YHHJ-RELATED"/>
    <property type="match status" value="1"/>
</dbReference>
<evidence type="ECO:0000256" key="1">
    <source>
        <dbReference type="ARBA" id="ARBA00004651"/>
    </source>
</evidence>
<dbReference type="InterPro" id="IPR047817">
    <property type="entry name" value="ABC2_TM_bact-type"/>
</dbReference>
<evidence type="ECO:0000259" key="9">
    <source>
        <dbReference type="PROSITE" id="PS51012"/>
    </source>
</evidence>
<evidence type="ECO:0000256" key="8">
    <source>
        <dbReference type="SAM" id="Phobius"/>
    </source>
</evidence>
<feature type="transmembrane region" description="Helical" evidence="8">
    <location>
        <begin position="295"/>
        <end position="316"/>
    </location>
</feature>
<protein>
    <submittedName>
        <fullName evidence="10">ABC-2 type transport system permease protein</fullName>
    </submittedName>
</protein>
<evidence type="ECO:0000256" key="4">
    <source>
        <dbReference type="ARBA" id="ARBA00022475"/>
    </source>
</evidence>
<keyword evidence="5 8" id="KW-0812">Transmembrane</keyword>
<keyword evidence="6 8" id="KW-1133">Transmembrane helix</keyword>
<feature type="transmembrane region" description="Helical" evidence="8">
    <location>
        <begin position="348"/>
        <end position="372"/>
    </location>
</feature>
<feature type="domain" description="ABC transmembrane type-2" evidence="9">
    <location>
        <begin position="138"/>
        <end position="375"/>
    </location>
</feature>
<dbReference type="AlphaFoldDB" id="A0A1H7VCQ0"/>
<dbReference type="Proteomes" id="UP000198744">
    <property type="component" value="Unassembled WGS sequence"/>
</dbReference>
<organism evidence="10 11">
    <name type="scientific">Syntrophus gentianae</name>
    <dbReference type="NCBI Taxonomy" id="43775"/>
    <lineage>
        <taxon>Bacteria</taxon>
        <taxon>Pseudomonadati</taxon>
        <taxon>Thermodesulfobacteriota</taxon>
        <taxon>Syntrophia</taxon>
        <taxon>Syntrophales</taxon>
        <taxon>Syntrophaceae</taxon>
        <taxon>Syntrophus</taxon>
    </lineage>
</organism>
<feature type="transmembrane region" description="Helical" evidence="8">
    <location>
        <begin position="182"/>
        <end position="205"/>
    </location>
</feature>
<keyword evidence="4" id="KW-1003">Cell membrane</keyword>
<keyword evidence="3" id="KW-0813">Transport</keyword>
<keyword evidence="7 8" id="KW-0472">Membrane</keyword>